<proteinExistence type="predicted"/>
<dbReference type="Proteomes" id="UP000199361">
    <property type="component" value="Unassembled WGS sequence"/>
</dbReference>
<organism evidence="2 3">
    <name type="scientific">Nonomuraea wenchangensis</name>
    <dbReference type="NCBI Taxonomy" id="568860"/>
    <lineage>
        <taxon>Bacteria</taxon>
        <taxon>Bacillati</taxon>
        <taxon>Actinomycetota</taxon>
        <taxon>Actinomycetes</taxon>
        <taxon>Streptosporangiales</taxon>
        <taxon>Streptosporangiaceae</taxon>
        <taxon>Nonomuraea</taxon>
    </lineage>
</organism>
<evidence type="ECO:0000313" key="3">
    <source>
        <dbReference type="Proteomes" id="UP000199361"/>
    </source>
</evidence>
<dbReference type="STRING" id="568860.SAMN05421811_113195"/>
<feature type="region of interest" description="Disordered" evidence="1">
    <location>
        <begin position="51"/>
        <end position="100"/>
    </location>
</feature>
<keyword evidence="3" id="KW-1185">Reference proteome</keyword>
<name>A0A1I0L9J6_9ACTN</name>
<protein>
    <submittedName>
        <fullName evidence="2">Uncharacterized protein</fullName>
    </submittedName>
</protein>
<dbReference type="AlphaFoldDB" id="A0A1I0L9J6"/>
<accession>A0A1I0L9J6</accession>
<dbReference type="EMBL" id="FOHX01000013">
    <property type="protein sequence ID" value="SEU36347.1"/>
    <property type="molecule type" value="Genomic_DNA"/>
</dbReference>
<evidence type="ECO:0000313" key="2">
    <source>
        <dbReference type="EMBL" id="SEU36347.1"/>
    </source>
</evidence>
<gene>
    <name evidence="2" type="ORF">SAMN05421811_113195</name>
</gene>
<reference evidence="2 3" key="1">
    <citation type="submission" date="2016-10" db="EMBL/GenBank/DDBJ databases">
        <authorList>
            <person name="de Groot N.N."/>
        </authorList>
    </citation>
    <scope>NUCLEOTIDE SEQUENCE [LARGE SCALE GENOMIC DNA]</scope>
    <source>
        <strain evidence="2 3">CGMCC 4.5598</strain>
    </source>
</reference>
<sequence length="100" mass="10979">MVISDQVVLTFSPRRSRASWMSSPICSGVLSSMSGMVTRWKVWACTAGSTSARVGPTREDMVSRTRSRSGPFNRNRNSKTPERSVIPTPLHGPHARCSEA</sequence>
<evidence type="ECO:0000256" key="1">
    <source>
        <dbReference type="SAM" id="MobiDB-lite"/>
    </source>
</evidence>